<feature type="region of interest" description="Disordered" evidence="1">
    <location>
        <begin position="349"/>
        <end position="373"/>
    </location>
</feature>
<feature type="region of interest" description="Disordered" evidence="1">
    <location>
        <begin position="23"/>
        <end position="51"/>
    </location>
</feature>
<dbReference type="EMBL" id="BMQM01000017">
    <property type="protein sequence ID" value="GGR62946.1"/>
    <property type="molecule type" value="Genomic_DNA"/>
</dbReference>
<organism evidence="2 3">
    <name type="scientific">Deinococcus seoulensis</name>
    <dbReference type="NCBI Taxonomy" id="1837379"/>
    <lineage>
        <taxon>Bacteria</taxon>
        <taxon>Thermotogati</taxon>
        <taxon>Deinococcota</taxon>
        <taxon>Deinococci</taxon>
        <taxon>Deinococcales</taxon>
        <taxon>Deinococcaceae</taxon>
        <taxon>Deinococcus</taxon>
    </lineage>
</organism>
<sequence>MTETPAHLNPKRRHDFVLIFQVTDGNPNGDPDAANRPRTDDRTGHGRVSDASVKRKVRDYVHTLHADSDTHRIFIQRDEPLNGTLRKAYEALGLTGSKAAERKLAPDILQAVTDLQEREVLPMAFTVDEDEGLLSYDTSLTKEDVKALFEQLKPQRLPKALMDALKDITKGSGQNKVNTENVGRAREYMLKKYYDVRMFGATMDTGTHKAGQVRGAMQVHMGRSAHPIETVHDSLARVTVTREEDRHKRTTFADRWTVPYAAYTVTGQYSPHSDAAGFVTSDDLQLFWEALTKMYDNHRTASSGSTSSLKVVIFTHEHPMGNLPSYALYDDVTITATDTPRSVKDLQVQVPADGPHPRSPKVTVTVLDPANPS</sequence>
<proteinExistence type="predicted"/>
<keyword evidence="3" id="KW-1185">Reference proteome</keyword>
<dbReference type="InterPro" id="IPR006482">
    <property type="entry name" value="Cas7_Csh2/Csh2"/>
</dbReference>
<dbReference type="RefSeq" id="WP_189065449.1">
    <property type="nucleotide sequence ID" value="NZ_BMQM01000017.1"/>
</dbReference>
<comment type="caution">
    <text evidence="2">The sequence shown here is derived from an EMBL/GenBank/DDBJ whole genome shotgun (WGS) entry which is preliminary data.</text>
</comment>
<name>A0ABQ2RVH0_9DEIO</name>
<dbReference type="Pfam" id="PF05107">
    <property type="entry name" value="Cas_Cas7"/>
    <property type="match status" value="2"/>
</dbReference>
<reference evidence="3" key="1">
    <citation type="journal article" date="2019" name="Int. J. Syst. Evol. Microbiol.">
        <title>The Global Catalogue of Microorganisms (GCM) 10K type strain sequencing project: providing services to taxonomists for standard genome sequencing and annotation.</title>
        <authorList>
            <consortium name="The Broad Institute Genomics Platform"/>
            <consortium name="The Broad Institute Genome Sequencing Center for Infectious Disease"/>
            <person name="Wu L."/>
            <person name="Ma J."/>
        </authorList>
    </citation>
    <scope>NUCLEOTIDE SEQUENCE [LARGE SCALE GENOMIC DNA]</scope>
    <source>
        <strain evidence="3">JCM 31404</strain>
    </source>
</reference>
<dbReference type="Proteomes" id="UP000634308">
    <property type="component" value="Unassembled WGS sequence"/>
</dbReference>
<evidence type="ECO:0000256" key="1">
    <source>
        <dbReference type="SAM" id="MobiDB-lite"/>
    </source>
</evidence>
<evidence type="ECO:0008006" key="4">
    <source>
        <dbReference type="Google" id="ProtNLM"/>
    </source>
</evidence>
<gene>
    <name evidence="2" type="ORF">GCM10008959_26270</name>
</gene>
<feature type="compositionally biased region" description="Basic and acidic residues" evidence="1">
    <location>
        <begin position="33"/>
        <end position="48"/>
    </location>
</feature>
<protein>
    <recommendedName>
        <fullName evidence="4">Type I-C CRISPR-associated protein Cas7/Csd2</fullName>
    </recommendedName>
</protein>
<evidence type="ECO:0000313" key="3">
    <source>
        <dbReference type="Proteomes" id="UP000634308"/>
    </source>
</evidence>
<evidence type="ECO:0000313" key="2">
    <source>
        <dbReference type="EMBL" id="GGR62946.1"/>
    </source>
</evidence>
<accession>A0ABQ2RVH0</accession>